<protein>
    <recommendedName>
        <fullName evidence="4">Prokaryotic-type class I peptide chain release factors domain-containing protein</fullName>
    </recommendedName>
</protein>
<dbReference type="SMART" id="SM00937">
    <property type="entry name" value="PCRF"/>
    <property type="match status" value="1"/>
</dbReference>
<gene>
    <name evidence="5" type="ORF">COS78_00470</name>
</gene>
<dbReference type="InterPro" id="IPR005139">
    <property type="entry name" value="PCRF"/>
</dbReference>
<organism evidence="5 6">
    <name type="scientific">Candidatus Shapirobacteria bacterium CG06_land_8_20_14_3_00_40_12</name>
    <dbReference type="NCBI Taxonomy" id="1974881"/>
    <lineage>
        <taxon>Bacteria</taxon>
        <taxon>Candidatus Shapironibacteriota</taxon>
    </lineage>
</organism>
<evidence type="ECO:0000259" key="4">
    <source>
        <dbReference type="PROSITE" id="PS00745"/>
    </source>
</evidence>
<name>A0A2M7AT20_9BACT</name>
<dbReference type="GO" id="GO:0003747">
    <property type="term" value="F:translation release factor activity"/>
    <property type="evidence" value="ECO:0007669"/>
    <property type="project" value="InterPro"/>
</dbReference>
<feature type="domain" description="Prokaryotic-type class I peptide chain release factors" evidence="4">
    <location>
        <begin position="115"/>
        <end position="131"/>
    </location>
</feature>
<dbReference type="PANTHER" id="PTHR43804:SF8">
    <property type="entry name" value="PEPTIDE CHAIN RELEASE FACTOR APG3, CHLOROPLASTIC"/>
    <property type="match status" value="1"/>
</dbReference>
<dbReference type="InterPro" id="IPR000352">
    <property type="entry name" value="Pep_chain_release_fac_I"/>
</dbReference>
<evidence type="ECO:0000256" key="1">
    <source>
        <dbReference type="ARBA" id="ARBA00010835"/>
    </source>
</evidence>
<reference evidence="6" key="1">
    <citation type="submission" date="2017-09" db="EMBL/GenBank/DDBJ databases">
        <title>Depth-based differentiation of microbial function through sediment-hosted aquifers and enrichment of novel symbionts in the deep terrestrial subsurface.</title>
        <authorList>
            <person name="Probst A.J."/>
            <person name="Ladd B."/>
            <person name="Jarett J.K."/>
            <person name="Geller-Mcgrath D.E."/>
            <person name="Sieber C.M.K."/>
            <person name="Emerson J.B."/>
            <person name="Anantharaman K."/>
            <person name="Thomas B.C."/>
            <person name="Malmstrom R."/>
            <person name="Stieglmeier M."/>
            <person name="Klingl A."/>
            <person name="Woyke T."/>
            <person name="Ryan C.M."/>
            <person name="Banfield J.F."/>
        </authorList>
    </citation>
    <scope>NUCLEOTIDE SEQUENCE [LARGE SCALE GENOMIC DNA]</scope>
</reference>
<dbReference type="Gene3D" id="3.30.160.20">
    <property type="match status" value="1"/>
</dbReference>
<evidence type="ECO:0000313" key="5">
    <source>
        <dbReference type="EMBL" id="PIU73762.1"/>
    </source>
</evidence>
<sequence>MPTINPNIAILEFRPGPGGEESGLWMNDLMRMYTRYATKVGWLTSQIDTNIIKISGIGAFDQLQWETGTHRVQRIPVTEKHGRIHTSTVAIVVLPQITSSDVQFNPDDIEITATRAGGHGGQNVNKVSTAVRLLHKPTGLTFSVRQERSQQQNRGIALDLLRAKLWQMEEDRRLAATGSTRDKIGLAMRADKIRTYNYARNQIKDHRINKEFPLSKCLDGDLLEMLLELTVLSSSCSPASP</sequence>
<comment type="similarity">
    <text evidence="1">Belongs to the prokaryotic/mitochondrial release factor family.</text>
</comment>
<dbReference type="Proteomes" id="UP000231407">
    <property type="component" value="Unassembled WGS sequence"/>
</dbReference>
<comment type="caution">
    <text evidence="5">The sequence shown here is derived from an EMBL/GenBank/DDBJ whole genome shotgun (WGS) entry which is preliminary data.</text>
</comment>
<dbReference type="PANTHER" id="PTHR43804">
    <property type="entry name" value="LD18447P"/>
    <property type="match status" value="1"/>
</dbReference>
<dbReference type="Pfam" id="PF00472">
    <property type="entry name" value="RF-1"/>
    <property type="match status" value="1"/>
</dbReference>
<keyword evidence="3" id="KW-0648">Protein biosynthesis</keyword>
<dbReference type="PROSITE" id="PS00745">
    <property type="entry name" value="RF_PROK_I"/>
    <property type="match status" value="1"/>
</dbReference>
<dbReference type="SUPFAM" id="SSF75620">
    <property type="entry name" value="Release factor"/>
    <property type="match status" value="1"/>
</dbReference>
<dbReference type="GO" id="GO:0005737">
    <property type="term" value="C:cytoplasm"/>
    <property type="evidence" value="ECO:0007669"/>
    <property type="project" value="UniProtKB-ARBA"/>
</dbReference>
<dbReference type="InterPro" id="IPR045853">
    <property type="entry name" value="Pep_chain_release_fac_I_sf"/>
</dbReference>
<dbReference type="InterPro" id="IPR050057">
    <property type="entry name" value="Prokaryotic/Mito_RF"/>
</dbReference>
<dbReference type="EMBL" id="PEWA01000008">
    <property type="protein sequence ID" value="PIU73762.1"/>
    <property type="molecule type" value="Genomic_DNA"/>
</dbReference>
<dbReference type="Gene3D" id="3.30.70.1660">
    <property type="match status" value="1"/>
</dbReference>
<accession>A0A2M7AT20</accession>
<proteinExistence type="inferred from homology"/>
<dbReference type="AlphaFoldDB" id="A0A2M7AT20"/>
<keyword evidence="2" id="KW-0488">Methylation</keyword>
<evidence type="ECO:0000256" key="2">
    <source>
        <dbReference type="ARBA" id="ARBA00022481"/>
    </source>
</evidence>
<evidence type="ECO:0000256" key="3">
    <source>
        <dbReference type="ARBA" id="ARBA00022917"/>
    </source>
</evidence>
<evidence type="ECO:0000313" key="6">
    <source>
        <dbReference type="Proteomes" id="UP000231407"/>
    </source>
</evidence>
<dbReference type="Pfam" id="PF03462">
    <property type="entry name" value="PCRF"/>
    <property type="match status" value="1"/>
</dbReference>